<sequence>MTATTPSSRIGQLDAVRGMAILGILLMNIFAFALPQAAYLNPYYTNKTPDSEAYLWGIFNVLFQGKVLAIFSILFGATLALLQPRSLRWNRCRLLVLALFGVIHGVGFWDGDILLAYALTGLLVTYLLNQYEDGFLLKIALSIYLIGLVILLVLGSSVDPSGFWQTSDEQLAFEYAIHTSGGMDGVLYRASEMLKMVEMLVIQYGWQLAALMVIGALLMKSGWLRGQFSTQHYRKIAYIFILPSILVQIVSLYMQSQFNWSYFSTSIIGYIINELVIPFQSLGYIALVYGFWAILANSKVALGLQYVGRMALSNYILQTLICTMLFYQFGYFGQFTRVELLALVPIIWGANLLFSYYWLMFFRQGPLEWCWRKLTRKLIGR</sequence>
<protein>
    <submittedName>
        <fullName evidence="1">Uncharacterized protein</fullName>
    </submittedName>
</protein>
<dbReference type="RefSeq" id="WP_094962437.1">
    <property type="nucleotide sequence ID" value="NZ_NOWC01000024.1"/>
</dbReference>
<comment type="caution">
    <text evidence="1">The sequence shown here is derived from an EMBL/GenBank/DDBJ whole genome shotgun (WGS) entry which is preliminary data.</text>
</comment>
<dbReference type="EMBL" id="NOWC01000024">
    <property type="protein sequence ID" value="OZS73265.1"/>
    <property type="molecule type" value="Genomic_DNA"/>
</dbReference>
<reference evidence="1 2" key="1">
    <citation type="submission" date="2017-07" db="EMBL/GenBank/DDBJ databases">
        <title>blaIMP-27 on transferable plasmids in Proteus mirabilis and Providencia rettgeri.</title>
        <authorList>
            <person name="Potter R."/>
        </authorList>
    </citation>
    <scope>NUCLEOTIDE SEQUENCE [LARGE SCALE GENOMIC DNA]</scope>
    <source>
        <strain evidence="1 2">PR1</strain>
    </source>
</reference>
<evidence type="ECO:0000313" key="2">
    <source>
        <dbReference type="Proteomes" id="UP000216001"/>
    </source>
</evidence>
<dbReference type="Pfam" id="PF04235">
    <property type="entry name" value="DUF418"/>
    <property type="match status" value="1"/>
</dbReference>
<evidence type="ECO:0000313" key="1">
    <source>
        <dbReference type="EMBL" id="OZS73265.1"/>
    </source>
</evidence>
<dbReference type="InterPro" id="IPR007349">
    <property type="entry name" value="DUF418"/>
</dbReference>
<proteinExistence type="predicted"/>
<name>A0A264VPS5_PRORE</name>
<dbReference type="InterPro" id="IPR052529">
    <property type="entry name" value="Bact_Transport_Assoc"/>
</dbReference>
<dbReference type="NCBIfam" id="NF008093">
    <property type="entry name" value="PRK10835.1"/>
    <property type="match status" value="1"/>
</dbReference>
<dbReference type="Proteomes" id="UP000216001">
    <property type="component" value="Unassembled WGS sequence"/>
</dbReference>
<organism evidence="1 2">
    <name type="scientific">Providencia rettgeri</name>
    <dbReference type="NCBI Taxonomy" id="587"/>
    <lineage>
        <taxon>Bacteria</taxon>
        <taxon>Pseudomonadati</taxon>
        <taxon>Pseudomonadota</taxon>
        <taxon>Gammaproteobacteria</taxon>
        <taxon>Enterobacterales</taxon>
        <taxon>Morganellaceae</taxon>
        <taxon>Providencia</taxon>
    </lineage>
</organism>
<dbReference type="PANTHER" id="PTHR30590">
    <property type="entry name" value="INNER MEMBRANE PROTEIN"/>
    <property type="match status" value="1"/>
</dbReference>
<dbReference type="PANTHER" id="PTHR30590:SF2">
    <property type="entry name" value="INNER MEMBRANE PROTEIN"/>
    <property type="match status" value="1"/>
</dbReference>
<gene>
    <name evidence="1" type="ORF">CHI95_17900</name>
</gene>
<accession>A0A264VPS5</accession>
<dbReference type="AlphaFoldDB" id="A0A264VPS5"/>